<reference evidence="1 2" key="1">
    <citation type="journal article" date="2023" name="Microb. Genom.">
        <title>Mesoterricola silvestris gen. nov., sp. nov., Mesoterricola sediminis sp. nov., Geothrix oryzae sp. nov., Geothrix edaphica sp. nov., Geothrix rubra sp. nov., and Geothrix limicola sp. nov., six novel members of Acidobacteriota isolated from soils.</title>
        <authorList>
            <person name="Weisberg A.J."/>
            <person name="Pearce E."/>
            <person name="Kramer C.G."/>
            <person name="Chang J.H."/>
            <person name="Clarke C.R."/>
        </authorList>
    </citation>
    <scope>NUCLEOTIDE SEQUENCE [LARGE SCALE GENOMIC DNA]</scope>
    <source>
        <strain evidence="1 2">NE20-4-1</strain>
    </source>
</reference>
<name>A0ABU4MPM7_9ACTN</name>
<gene>
    <name evidence="1" type="ORF">PV383_18325</name>
</gene>
<proteinExistence type="predicted"/>
<dbReference type="Proteomes" id="UP001282474">
    <property type="component" value="Unassembled WGS sequence"/>
</dbReference>
<dbReference type="EMBL" id="JARAWJ010000013">
    <property type="protein sequence ID" value="MDX3039116.1"/>
    <property type="molecule type" value="Genomic_DNA"/>
</dbReference>
<evidence type="ECO:0000313" key="1">
    <source>
        <dbReference type="EMBL" id="MDX3039116.1"/>
    </source>
</evidence>
<accession>A0ABU4MPM7</accession>
<dbReference type="RefSeq" id="WP_218162081.1">
    <property type="nucleotide sequence ID" value="NZ_JABXWF010000008.1"/>
</dbReference>
<keyword evidence="2" id="KW-1185">Reference proteome</keyword>
<organism evidence="1 2">
    <name type="scientific">Streptomyces caniscabiei</name>
    <dbReference type="NCBI Taxonomy" id="2746961"/>
    <lineage>
        <taxon>Bacteria</taxon>
        <taxon>Bacillati</taxon>
        <taxon>Actinomycetota</taxon>
        <taxon>Actinomycetes</taxon>
        <taxon>Kitasatosporales</taxon>
        <taxon>Streptomycetaceae</taxon>
        <taxon>Streptomyces</taxon>
    </lineage>
</organism>
<sequence length="95" mass="10690">MPYSVVRTSMTRPMPRDLVGKGLMTHWSLEEDEKFMNVMGTKPIRRPGATRPATQRTATLATIDTREPRVQRFTGRVTEVREARPAGAGEFNSSI</sequence>
<evidence type="ECO:0000313" key="2">
    <source>
        <dbReference type="Proteomes" id="UP001282474"/>
    </source>
</evidence>
<comment type="caution">
    <text evidence="1">The sequence shown here is derived from an EMBL/GenBank/DDBJ whole genome shotgun (WGS) entry which is preliminary data.</text>
</comment>
<protein>
    <submittedName>
        <fullName evidence="1">Uncharacterized protein</fullName>
    </submittedName>
</protein>